<keyword evidence="2" id="KW-1185">Reference proteome</keyword>
<dbReference type="STRING" id="48269.A0A183M4V5"/>
<organism evidence="1 2">
    <name type="scientific">Schistosoma margrebowiei</name>
    <dbReference type="NCBI Taxonomy" id="48269"/>
    <lineage>
        <taxon>Eukaryota</taxon>
        <taxon>Metazoa</taxon>
        <taxon>Spiralia</taxon>
        <taxon>Lophotrochozoa</taxon>
        <taxon>Platyhelminthes</taxon>
        <taxon>Trematoda</taxon>
        <taxon>Digenea</taxon>
        <taxon>Strigeidida</taxon>
        <taxon>Schistosomatoidea</taxon>
        <taxon>Schistosomatidae</taxon>
        <taxon>Schistosoma</taxon>
    </lineage>
</organism>
<reference evidence="1 2" key="1">
    <citation type="submission" date="2018-11" db="EMBL/GenBank/DDBJ databases">
        <authorList>
            <consortium name="Pathogen Informatics"/>
        </authorList>
    </citation>
    <scope>NUCLEOTIDE SEQUENCE [LARGE SCALE GENOMIC DNA]</scope>
    <source>
        <strain evidence="1 2">Zambia</strain>
    </source>
</reference>
<evidence type="ECO:0000313" key="2">
    <source>
        <dbReference type="Proteomes" id="UP000277204"/>
    </source>
</evidence>
<dbReference type="AlphaFoldDB" id="A0A183M4V5"/>
<name>A0A183M4V5_9TREM</name>
<proteinExistence type="predicted"/>
<dbReference type="Proteomes" id="UP000277204">
    <property type="component" value="Unassembled WGS sequence"/>
</dbReference>
<protein>
    <submittedName>
        <fullName evidence="1">Uncharacterized protein</fullName>
    </submittedName>
</protein>
<gene>
    <name evidence="1" type="ORF">SMRZ_LOCUS11080</name>
</gene>
<evidence type="ECO:0000313" key="1">
    <source>
        <dbReference type="EMBL" id="VDO93496.1"/>
    </source>
</evidence>
<dbReference type="EMBL" id="UZAI01006051">
    <property type="protein sequence ID" value="VDO93496.1"/>
    <property type="molecule type" value="Genomic_DNA"/>
</dbReference>
<accession>A0A183M4V5</accession>
<sequence length="50" mass="5589">MDTILLSDLERFYLVQGVEGETFIVCCVKMEVGKPSLTNIGEGRIEINVE</sequence>